<keyword evidence="1" id="KW-0812">Transmembrane</keyword>
<reference evidence="2 3" key="1">
    <citation type="submission" date="2014-07" db="EMBL/GenBank/DDBJ databases">
        <title>Genomic and transcriptomic analysis on Apis cerana provide comprehensive insights into honey bee biology.</title>
        <authorList>
            <person name="Diao Q."/>
            <person name="Sun L."/>
            <person name="Zheng H."/>
            <person name="Zheng H."/>
            <person name="Xu S."/>
            <person name="Wang S."/>
            <person name="Zeng Z."/>
            <person name="Hu F."/>
            <person name="Su S."/>
            <person name="Wu J."/>
        </authorList>
    </citation>
    <scope>NUCLEOTIDE SEQUENCE [LARGE SCALE GENOMIC DNA]</scope>
    <source>
        <tissue evidence="2">Pupae without intestine</tissue>
    </source>
</reference>
<keyword evidence="3" id="KW-1185">Reference proteome</keyword>
<evidence type="ECO:0000313" key="3">
    <source>
        <dbReference type="Proteomes" id="UP000242457"/>
    </source>
</evidence>
<dbReference type="PANTHER" id="PTHR37159">
    <property type="entry name" value="GH11867P"/>
    <property type="match status" value="1"/>
</dbReference>
<keyword evidence="1" id="KW-1133">Transmembrane helix</keyword>
<dbReference type="EMBL" id="KZ288253">
    <property type="protein sequence ID" value="PBC30940.1"/>
    <property type="molecule type" value="Genomic_DNA"/>
</dbReference>
<accession>A0A2A3EGU6</accession>
<dbReference type="STRING" id="94128.A0A2A3EGU6"/>
<keyword evidence="1" id="KW-0472">Membrane</keyword>
<dbReference type="OrthoDB" id="6361347at2759"/>
<sequence>MTDKEHIYDVQPATVDEHFQLLLNCKEEIDSNFVKVKADNLPEWYDEKLFKKGQQLCMDYLLAMVNANLSGLIAVLAIPDILEVINLTNLTEKVLVDSKNNITVPLSLKRYAQTILHIYALHKTELLSPDSLWFKAINAIRWRHSNASKKRIQKGLNGIYQKDMAITQFGFIGYVFLVPEKLGMTNTEKYMLGFNHYWQVIGYLLGISNRMNICRKTIAETRELCKRIQNEIIAKHLYDQHPKFMEYVTNVTKGIWYMDVSINHDTFLYLTYDLTGLKYKKPLSWYSYLNLKYRQFIIYMYDKPYIGFIMRKIYNKIVVITFWMIVNFPILAWISFGKEKKSLTLYPNL</sequence>
<organism evidence="2 3">
    <name type="scientific">Apis cerana cerana</name>
    <name type="common">Oriental honeybee</name>
    <dbReference type="NCBI Taxonomy" id="94128"/>
    <lineage>
        <taxon>Eukaryota</taxon>
        <taxon>Metazoa</taxon>
        <taxon>Ecdysozoa</taxon>
        <taxon>Arthropoda</taxon>
        <taxon>Hexapoda</taxon>
        <taxon>Insecta</taxon>
        <taxon>Pterygota</taxon>
        <taxon>Neoptera</taxon>
        <taxon>Endopterygota</taxon>
        <taxon>Hymenoptera</taxon>
        <taxon>Apocrita</taxon>
        <taxon>Aculeata</taxon>
        <taxon>Apoidea</taxon>
        <taxon>Anthophila</taxon>
        <taxon>Apidae</taxon>
        <taxon>Apis</taxon>
    </lineage>
</organism>
<evidence type="ECO:0000313" key="2">
    <source>
        <dbReference type="EMBL" id="PBC30940.1"/>
    </source>
</evidence>
<dbReference type="PANTHER" id="PTHR37159:SF1">
    <property type="entry name" value="GH11867P"/>
    <property type="match status" value="1"/>
</dbReference>
<gene>
    <name evidence="2" type="ORF">APICC_02575</name>
</gene>
<name>A0A2A3EGU6_APICC</name>
<feature type="transmembrane region" description="Helical" evidence="1">
    <location>
        <begin position="313"/>
        <end position="336"/>
    </location>
</feature>
<evidence type="ECO:0000256" key="1">
    <source>
        <dbReference type="SAM" id="Phobius"/>
    </source>
</evidence>
<proteinExistence type="predicted"/>
<protein>
    <submittedName>
        <fullName evidence="2">Uncharacterized protein</fullName>
    </submittedName>
</protein>
<dbReference type="AlphaFoldDB" id="A0A2A3EGU6"/>
<dbReference type="Proteomes" id="UP000242457">
    <property type="component" value="Unassembled WGS sequence"/>
</dbReference>